<dbReference type="PANTHER" id="PTHR22854">
    <property type="entry name" value="TRYPTOPHAN BIOSYNTHESIS PROTEIN"/>
    <property type="match status" value="1"/>
</dbReference>
<comment type="catalytic activity">
    <reaction evidence="1 9">
        <text>1-(2-carboxyphenylamino)-1-deoxy-D-ribulose 5-phosphate + H(+) = (1S,2R)-1-C-(indol-3-yl)glycerol 3-phosphate + CO2 + H2O</text>
        <dbReference type="Rhea" id="RHEA:23476"/>
        <dbReference type="ChEBI" id="CHEBI:15377"/>
        <dbReference type="ChEBI" id="CHEBI:15378"/>
        <dbReference type="ChEBI" id="CHEBI:16526"/>
        <dbReference type="ChEBI" id="CHEBI:58613"/>
        <dbReference type="ChEBI" id="CHEBI:58866"/>
        <dbReference type="EC" id="4.1.1.48"/>
    </reaction>
</comment>
<comment type="pathway">
    <text evidence="2 9">Amino-acid biosynthesis; L-tryptophan biosynthesis; L-tryptophan from chorismate: step 4/5.</text>
</comment>
<dbReference type="AlphaFoldDB" id="A0A0M0GPH7"/>
<evidence type="ECO:0000256" key="1">
    <source>
        <dbReference type="ARBA" id="ARBA00001633"/>
    </source>
</evidence>
<evidence type="ECO:0000256" key="2">
    <source>
        <dbReference type="ARBA" id="ARBA00004696"/>
    </source>
</evidence>
<dbReference type="Gene3D" id="3.20.20.70">
    <property type="entry name" value="Aldolase class I"/>
    <property type="match status" value="1"/>
</dbReference>
<dbReference type="NCBIfam" id="NF001371">
    <property type="entry name" value="PRK00278.1-3"/>
    <property type="match status" value="1"/>
</dbReference>
<gene>
    <name evidence="9" type="primary">trpC</name>
    <name evidence="11" type="ORF">AF331_04020</name>
</gene>
<dbReference type="GO" id="GO:0000162">
    <property type="term" value="P:L-tryptophan biosynthetic process"/>
    <property type="evidence" value="ECO:0007669"/>
    <property type="project" value="UniProtKB-UniRule"/>
</dbReference>
<dbReference type="CDD" id="cd00331">
    <property type="entry name" value="IGPS"/>
    <property type="match status" value="1"/>
</dbReference>
<dbReference type="InterPro" id="IPR013785">
    <property type="entry name" value="Aldolase_TIM"/>
</dbReference>
<dbReference type="InterPro" id="IPR013798">
    <property type="entry name" value="Indole-3-glycerol_P_synth_dom"/>
</dbReference>
<comment type="similarity">
    <text evidence="3 9">Belongs to the TrpC family.</text>
</comment>
<proteinExistence type="inferred from homology"/>
<dbReference type="SUPFAM" id="SSF51366">
    <property type="entry name" value="Ribulose-phoshate binding barrel"/>
    <property type="match status" value="1"/>
</dbReference>
<dbReference type="NCBIfam" id="NF001377">
    <property type="entry name" value="PRK00278.2-4"/>
    <property type="match status" value="1"/>
</dbReference>
<dbReference type="HAMAP" id="MF_00134_B">
    <property type="entry name" value="IGPS_B"/>
    <property type="match status" value="1"/>
</dbReference>
<evidence type="ECO:0000313" key="12">
    <source>
        <dbReference type="Proteomes" id="UP000037405"/>
    </source>
</evidence>
<comment type="caution">
    <text evidence="11">The sequence shown here is derived from an EMBL/GenBank/DDBJ whole genome shotgun (WGS) entry which is preliminary data.</text>
</comment>
<feature type="domain" description="Indole-3-glycerol phosphate synthase" evidence="10">
    <location>
        <begin position="5"/>
        <end position="246"/>
    </location>
</feature>
<dbReference type="UniPathway" id="UPA00035">
    <property type="reaction ID" value="UER00043"/>
</dbReference>
<evidence type="ECO:0000256" key="4">
    <source>
        <dbReference type="ARBA" id="ARBA00022605"/>
    </source>
</evidence>
<keyword evidence="12" id="KW-1185">Reference proteome</keyword>
<accession>A0A0M0GPH7</accession>
<evidence type="ECO:0000313" key="11">
    <source>
        <dbReference type="EMBL" id="KON91673.1"/>
    </source>
</evidence>
<evidence type="ECO:0000256" key="9">
    <source>
        <dbReference type="HAMAP-Rule" id="MF_00134"/>
    </source>
</evidence>
<dbReference type="OrthoDB" id="9804217at2"/>
<keyword evidence="4 9" id="KW-0028">Amino-acid biosynthesis</keyword>
<keyword evidence="8 9" id="KW-0456">Lyase</keyword>
<dbReference type="EC" id="4.1.1.48" evidence="9"/>
<evidence type="ECO:0000256" key="6">
    <source>
        <dbReference type="ARBA" id="ARBA00022822"/>
    </source>
</evidence>
<evidence type="ECO:0000259" key="10">
    <source>
        <dbReference type="Pfam" id="PF00218"/>
    </source>
</evidence>
<dbReference type="GO" id="GO:0004425">
    <property type="term" value="F:indole-3-glycerol-phosphate synthase activity"/>
    <property type="evidence" value="ECO:0007669"/>
    <property type="project" value="UniProtKB-UniRule"/>
</dbReference>
<dbReference type="PANTHER" id="PTHR22854:SF2">
    <property type="entry name" value="INDOLE-3-GLYCEROL-PHOSPHATE SYNTHASE"/>
    <property type="match status" value="1"/>
</dbReference>
<dbReference type="GO" id="GO:0004640">
    <property type="term" value="F:phosphoribosylanthranilate isomerase activity"/>
    <property type="evidence" value="ECO:0007669"/>
    <property type="project" value="TreeGrafter"/>
</dbReference>
<keyword evidence="7 9" id="KW-0057">Aromatic amino acid biosynthesis</keyword>
<evidence type="ECO:0000256" key="3">
    <source>
        <dbReference type="ARBA" id="ARBA00008737"/>
    </source>
</evidence>
<dbReference type="Pfam" id="PF00218">
    <property type="entry name" value="IGPS"/>
    <property type="match status" value="1"/>
</dbReference>
<protein>
    <recommendedName>
        <fullName evidence="9">Indole-3-glycerol phosphate synthase</fullName>
        <shortName evidence="9">IGPS</shortName>
        <ecNumber evidence="9">4.1.1.48</ecNumber>
    </recommendedName>
</protein>
<dbReference type="EMBL" id="LGUE01000001">
    <property type="protein sequence ID" value="KON91673.1"/>
    <property type="molecule type" value="Genomic_DNA"/>
</dbReference>
<keyword evidence="6 9" id="KW-0822">Tryptophan biosynthesis</keyword>
<dbReference type="FunFam" id="3.20.20.70:FF:000024">
    <property type="entry name" value="Indole-3-glycerol phosphate synthase"/>
    <property type="match status" value="1"/>
</dbReference>
<evidence type="ECO:0000256" key="5">
    <source>
        <dbReference type="ARBA" id="ARBA00022793"/>
    </source>
</evidence>
<dbReference type="RefSeq" id="WP_053426862.1">
    <property type="nucleotide sequence ID" value="NZ_JAUKEH010000001.1"/>
</dbReference>
<evidence type="ECO:0000256" key="7">
    <source>
        <dbReference type="ARBA" id="ARBA00023141"/>
    </source>
</evidence>
<dbReference type="InterPro" id="IPR011060">
    <property type="entry name" value="RibuloseP-bd_barrel"/>
</dbReference>
<name>A0A0M0GPH7_9BACI</name>
<keyword evidence="5 9" id="KW-0210">Decarboxylase</keyword>
<dbReference type="InterPro" id="IPR045186">
    <property type="entry name" value="Indole-3-glycerol_P_synth"/>
</dbReference>
<dbReference type="InterPro" id="IPR001468">
    <property type="entry name" value="Indole-3-GlycerolPSynthase_CS"/>
</dbReference>
<organism evidence="11 12">
    <name type="scientific">Rossellomorea marisflavi</name>
    <dbReference type="NCBI Taxonomy" id="189381"/>
    <lineage>
        <taxon>Bacteria</taxon>
        <taxon>Bacillati</taxon>
        <taxon>Bacillota</taxon>
        <taxon>Bacilli</taxon>
        <taxon>Bacillales</taxon>
        <taxon>Bacillaceae</taxon>
        <taxon>Rossellomorea</taxon>
    </lineage>
</organism>
<dbReference type="PROSITE" id="PS00614">
    <property type="entry name" value="IGPS"/>
    <property type="match status" value="1"/>
</dbReference>
<sequence>MTTILETIIKKKKEEVAKLKTEGFKRHHLGSQKKPFRSSLQEEHLHIIAEIKRASPSKGDIRMDVDPVDQAKSYEQAGAAAISVLTDASFFKGSYDDLAEVSVKVSVPVLCKDFMIDELQIDQAEDAGASIILLIAAALDDERMKDLYDYARGKGLEVLVEVHDEGEMRRALALGASVIGINNRNLKTFEVDIHKTGALSSLVKGRDVKLISESGIKTIQDCKTVAEDGADAILIGETLMRSEDPAGLVASFQVKKVTE</sequence>
<dbReference type="Proteomes" id="UP000037405">
    <property type="component" value="Unassembled WGS sequence"/>
</dbReference>
<dbReference type="PATRIC" id="fig|189381.12.peg.912"/>
<reference evidence="12" key="1">
    <citation type="submission" date="2015-07" db="EMBL/GenBank/DDBJ databases">
        <title>Fjat-14235 jcm11544.</title>
        <authorList>
            <person name="Liu B."/>
            <person name="Wang J."/>
            <person name="Zhu Y."/>
            <person name="Liu G."/>
            <person name="Chen Q."/>
            <person name="Chen Z."/>
            <person name="Lan J."/>
            <person name="Che J."/>
            <person name="Ge C."/>
            <person name="Shi H."/>
            <person name="Pan Z."/>
            <person name="Liu X."/>
        </authorList>
    </citation>
    <scope>NUCLEOTIDE SEQUENCE [LARGE SCALE GENOMIC DNA]</scope>
    <source>
        <strain evidence="12">JCM 11544</strain>
    </source>
</reference>
<evidence type="ECO:0000256" key="8">
    <source>
        <dbReference type="ARBA" id="ARBA00023239"/>
    </source>
</evidence>
<dbReference type="STRING" id="189381.GCA_900166615_03491"/>
<dbReference type="HAMAP" id="MF_00134_A">
    <property type="entry name" value="IGPS_A"/>
    <property type="match status" value="1"/>
</dbReference>